<dbReference type="Gene3D" id="3.40.50.300">
    <property type="entry name" value="P-loop containing nucleotide triphosphate hydrolases"/>
    <property type="match status" value="2"/>
</dbReference>
<evidence type="ECO:0000256" key="3">
    <source>
        <dbReference type="ARBA" id="ARBA00022840"/>
    </source>
</evidence>
<sequence>MISLTDLGVSHGARNLFAGTTMIFNAGSRYGIVGANGSGKSTLLRIIAGQEESTYGTVTIQKGKLVGVLGQDHFKYDKVPILHVVMMGLPELWKAIDEKEKMLAACATDPEAFDVDRYGELEEVIIANDGYTLESRAADILEGLNIPREKHLQPLSVLSGGYKLRVLLAQTLASNPDILLLDEPTNHLDIVSIAWLEKFLLDYKGCAIVVSHDQRFLNTICTHIVDVDYELVTLYPGNYDAFEDAKKGDRDRKEAEIQKQQDFIQDQKEFIARFKAKASKARQAQSRVKQIEKIDIEILAQSSRMYPTFNIPAARDTGKVALTVEHVSKSFGENRVLEDVTLELLRGERMAIIGPNGIGKSTLLKIIMGEYPADEGTVEWGHAAEPGYFSQDHAEMKADGELSLIEWLWKSCSDQSTGFVRGKLAEVLFTRDDVEKKVGNLSGGELARLAFARIGIQQPTVLVLDEPTNHLDLEGIEAMAEGLEKYPNAMIFVSHDRWFVQRLATRIVEITENGVTDYRGSYDDFLAWSQTTDHLDHQQVLAAEKAKRRAT</sequence>
<dbReference type="InterPro" id="IPR027417">
    <property type="entry name" value="P-loop_NTPase"/>
</dbReference>
<dbReference type="Pfam" id="PF00005">
    <property type="entry name" value="ABC_tran"/>
    <property type="match status" value="2"/>
</dbReference>
<dbReference type="GO" id="GO:0005524">
    <property type="term" value="F:ATP binding"/>
    <property type="evidence" value="ECO:0007669"/>
    <property type="project" value="UniProtKB-KW"/>
</dbReference>
<dbReference type="PROSITE" id="PS50893">
    <property type="entry name" value="ABC_TRANSPORTER_2"/>
    <property type="match status" value="2"/>
</dbReference>
<dbReference type="InterPro" id="IPR003439">
    <property type="entry name" value="ABC_transporter-like_ATP-bd"/>
</dbReference>
<dbReference type="Pfam" id="PF12848">
    <property type="entry name" value="ABC_tran_Xtn"/>
    <property type="match status" value="1"/>
</dbReference>
<feature type="domain" description="ABC transporter" evidence="4">
    <location>
        <begin position="2"/>
        <end position="255"/>
    </location>
</feature>
<evidence type="ECO:0000256" key="2">
    <source>
        <dbReference type="ARBA" id="ARBA00022741"/>
    </source>
</evidence>
<keyword evidence="3 5" id="KW-0067">ATP-binding</keyword>
<dbReference type="GO" id="GO:0016887">
    <property type="term" value="F:ATP hydrolysis activity"/>
    <property type="evidence" value="ECO:0007669"/>
    <property type="project" value="InterPro"/>
</dbReference>
<keyword evidence="2" id="KW-0547">Nucleotide-binding</keyword>
<dbReference type="InterPro" id="IPR051309">
    <property type="entry name" value="ABCF_ATPase"/>
</dbReference>
<dbReference type="SUPFAM" id="SSF52540">
    <property type="entry name" value="P-loop containing nucleoside triphosphate hydrolases"/>
    <property type="match status" value="2"/>
</dbReference>
<dbReference type="InterPro" id="IPR032781">
    <property type="entry name" value="ABC_tran_Xtn"/>
</dbReference>
<reference evidence="5 6" key="1">
    <citation type="submission" date="2019-08" db="EMBL/GenBank/DDBJ databases">
        <authorList>
            <person name="Liang Q."/>
        </authorList>
    </citation>
    <scope>NUCLEOTIDE SEQUENCE [LARGE SCALE GENOMIC DNA]</scope>
    <source>
        <strain evidence="5 6">V1718</strain>
    </source>
</reference>
<evidence type="ECO:0000313" key="5">
    <source>
        <dbReference type="EMBL" id="QED30123.1"/>
    </source>
</evidence>
<dbReference type="OrthoDB" id="9808609at2"/>
<dbReference type="SMART" id="SM00382">
    <property type="entry name" value="AAA"/>
    <property type="match status" value="2"/>
</dbReference>
<keyword evidence="6" id="KW-1185">Reference proteome</keyword>
<dbReference type="KEGG" id="bbae:FRD01_23390"/>
<accession>A0A5B8Y187</accession>
<proteinExistence type="predicted"/>
<dbReference type="InterPro" id="IPR003593">
    <property type="entry name" value="AAA+_ATPase"/>
</dbReference>
<keyword evidence="1" id="KW-0677">Repeat</keyword>
<evidence type="ECO:0000313" key="6">
    <source>
        <dbReference type="Proteomes" id="UP000321595"/>
    </source>
</evidence>
<dbReference type="CDD" id="cd03221">
    <property type="entry name" value="ABCF_EF-3"/>
    <property type="match status" value="2"/>
</dbReference>
<organism evidence="5 6">
    <name type="scientific">Microvenator marinus</name>
    <dbReference type="NCBI Taxonomy" id="2600177"/>
    <lineage>
        <taxon>Bacteria</taxon>
        <taxon>Deltaproteobacteria</taxon>
        <taxon>Bradymonadales</taxon>
        <taxon>Microvenatoraceae</taxon>
        <taxon>Microvenator</taxon>
    </lineage>
</organism>
<dbReference type="AlphaFoldDB" id="A0A5B8Y187"/>
<dbReference type="PANTHER" id="PTHR42855">
    <property type="entry name" value="ABC TRANSPORTER ATP-BINDING SUBUNIT"/>
    <property type="match status" value="1"/>
</dbReference>
<dbReference type="PANTHER" id="PTHR42855:SF2">
    <property type="entry name" value="DRUG RESISTANCE ABC TRANSPORTER,ATP-BINDING PROTEIN"/>
    <property type="match status" value="1"/>
</dbReference>
<dbReference type="RefSeq" id="WP_146963532.1">
    <property type="nucleotide sequence ID" value="NZ_CP042467.1"/>
</dbReference>
<dbReference type="FunFam" id="3.40.50.300:FF:000011">
    <property type="entry name" value="Putative ABC transporter ATP-binding component"/>
    <property type="match status" value="1"/>
</dbReference>
<dbReference type="EMBL" id="CP042467">
    <property type="protein sequence ID" value="QED30123.1"/>
    <property type="molecule type" value="Genomic_DNA"/>
</dbReference>
<evidence type="ECO:0000259" key="4">
    <source>
        <dbReference type="PROSITE" id="PS50893"/>
    </source>
</evidence>
<evidence type="ECO:0000256" key="1">
    <source>
        <dbReference type="ARBA" id="ARBA00022737"/>
    </source>
</evidence>
<dbReference type="FunFam" id="3.40.50.300:FF:000070">
    <property type="entry name" value="Putative ABC transporter ATP-binding component"/>
    <property type="match status" value="1"/>
</dbReference>
<dbReference type="Proteomes" id="UP000321595">
    <property type="component" value="Chromosome"/>
</dbReference>
<protein>
    <submittedName>
        <fullName evidence="5">ABC-F family ATP-binding cassette domain-containing protein</fullName>
    </submittedName>
</protein>
<name>A0A5B8Y187_9DELT</name>
<feature type="domain" description="ABC transporter" evidence="4">
    <location>
        <begin position="322"/>
        <end position="538"/>
    </location>
</feature>
<gene>
    <name evidence="5" type="ORF">FRD01_23390</name>
</gene>